<dbReference type="AlphaFoldDB" id="A0AAN8EMN9"/>
<dbReference type="GO" id="GO:0008270">
    <property type="term" value="F:zinc ion binding"/>
    <property type="evidence" value="ECO:0007669"/>
    <property type="project" value="UniProtKB-UniRule"/>
</dbReference>
<keyword evidence="1" id="KW-1015">Disulfide bond</keyword>
<dbReference type="InterPro" id="IPR001506">
    <property type="entry name" value="Peptidase_M12A"/>
</dbReference>
<dbReference type="InterPro" id="IPR034035">
    <property type="entry name" value="Astacin-like_dom"/>
</dbReference>
<reference evidence="5 6" key="1">
    <citation type="submission" date="2019-10" db="EMBL/GenBank/DDBJ databases">
        <title>Assembly and Annotation for the nematode Trichostrongylus colubriformis.</title>
        <authorList>
            <person name="Martin J."/>
        </authorList>
    </citation>
    <scope>NUCLEOTIDE SEQUENCE [LARGE SCALE GENOMIC DNA]</scope>
    <source>
        <strain evidence="5">G859</strain>
        <tissue evidence="5">Whole worm</tissue>
    </source>
</reference>
<dbReference type="InterPro" id="IPR024079">
    <property type="entry name" value="MetalloPept_cat_dom_sf"/>
</dbReference>
<dbReference type="PROSITE" id="PS51864">
    <property type="entry name" value="ASTACIN"/>
    <property type="match status" value="1"/>
</dbReference>
<dbReference type="SUPFAM" id="SSF55486">
    <property type="entry name" value="Metalloproteases ('zincins'), catalytic domain"/>
    <property type="match status" value="1"/>
</dbReference>
<feature type="chain" id="PRO_5042673828" description="Metalloendopeptidase" evidence="3">
    <location>
        <begin position="21"/>
        <end position="332"/>
    </location>
</feature>
<feature type="binding site" evidence="2">
    <location>
        <position position="165"/>
    </location>
    <ligand>
        <name>Zn(2+)</name>
        <dbReference type="ChEBI" id="CHEBI:29105"/>
        <note>catalytic</note>
    </ligand>
</feature>
<keyword evidence="6" id="KW-1185">Reference proteome</keyword>
<dbReference type="Proteomes" id="UP001331761">
    <property type="component" value="Unassembled WGS sequence"/>
</dbReference>
<comment type="caution">
    <text evidence="2">Lacks conserved residue(s) required for the propagation of feature annotation.</text>
</comment>
<feature type="binding site" evidence="2">
    <location>
        <position position="155"/>
    </location>
    <ligand>
        <name>Zn(2+)</name>
        <dbReference type="ChEBI" id="CHEBI:29105"/>
        <note>catalytic</note>
    </ligand>
</feature>
<dbReference type="GO" id="GO:0004222">
    <property type="term" value="F:metalloendopeptidase activity"/>
    <property type="evidence" value="ECO:0007669"/>
    <property type="project" value="UniProtKB-UniRule"/>
</dbReference>
<sequence>MWIAVLDLLVLFNVLQLILARGEVIDIFNQDGKGDILNLRTPSKTKEKDGRMYSALHQHSPRKWQESGGIYAIPYFISGKYTHGELATIFKAMDRIHKNTCIRFVPWTYQIDFIDIQNIRDQGCYTNVGRVGGRSILMLESNSRSTCIEKGVVIHELMHVIGLWHEHMRYDRDYYITVIWENVRPEYWSQFAKVSPEESTTYGIPYDYQSVMHYGKRSFAYRGTISMMTHDPAYQNVIGQRRDGAPSDFLKICAMYGCATCMAGGGGGDHSGNFAGYQGYDEYGGHGGYGGWPYGGYGGSGGWSDGGYGGWLESLLGGYGSWWPFSNFFGLF</sequence>
<dbReference type="Pfam" id="PF01400">
    <property type="entry name" value="Astacin"/>
    <property type="match status" value="1"/>
</dbReference>
<keyword evidence="2 3" id="KW-0862">Zinc</keyword>
<feature type="active site" evidence="2">
    <location>
        <position position="156"/>
    </location>
</feature>
<dbReference type="CDD" id="cd04280">
    <property type="entry name" value="ZnMc_astacin_like"/>
    <property type="match status" value="1"/>
</dbReference>
<dbReference type="PANTHER" id="PTHR10127">
    <property type="entry name" value="DISCOIDIN, CUB, EGF, LAMININ , AND ZINC METALLOPROTEASE DOMAIN CONTAINING"/>
    <property type="match status" value="1"/>
</dbReference>
<comment type="cofactor">
    <cofactor evidence="2 3">
        <name>Zn(2+)</name>
        <dbReference type="ChEBI" id="CHEBI:29105"/>
    </cofactor>
    <text evidence="2 3">Binds 1 zinc ion per subunit.</text>
</comment>
<keyword evidence="2 3" id="KW-0378">Hydrolase</keyword>
<evidence type="ECO:0000313" key="6">
    <source>
        <dbReference type="Proteomes" id="UP001331761"/>
    </source>
</evidence>
<comment type="caution">
    <text evidence="5">The sequence shown here is derived from an EMBL/GenBank/DDBJ whole genome shotgun (WGS) entry which is preliminary data.</text>
</comment>
<keyword evidence="2 3" id="KW-0482">Metalloprotease</keyword>
<dbReference type="Gene3D" id="3.40.390.10">
    <property type="entry name" value="Collagenase (Catalytic Domain)"/>
    <property type="match status" value="1"/>
</dbReference>
<gene>
    <name evidence="5" type="ORF">GCK32_006995</name>
</gene>
<feature type="signal peptide" evidence="3">
    <location>
        <begin position="1"/>
        <end position="20"/>
    </location>
</feature>
<dbReference type="EMBL" id="WIXE01025600">
    <property type="protein sequence ID" value="KAK5964586.1"/>
    <property type="molecule type" value="Genomic_DNA"/>
</dbReference>
<dbReference type="EC" id="3.4.24.-" evidence="3"/>
<keyword evidence="2 3" id="KW-0479">Metal-binding</keyword>
<feature type="domain" description="Peptidase M12A" evidence="4">
    <location>
        <begin position="54"/>
        <end position="259"/>
    </location>
</feature>
<organism evidence="5 6">
    <name type="scientific">Trichostrongylus colubriformis</name>
    <name type="common">Black scour worm</name>
    <dbReference type="NCBI Taxonomy" id="6319"/>
    <lineage>
        <taxon>Eukaryota</taxon>
        <taxon>Metazoa</taxon>
        <taxon>Ecdysozoa</taxon>
        <taxon>Nematoda</taxon>
        <taxon>Chromadorea</taxon>
        <taxon>Rhabditida</taxon>
        <taxon>Rhabditina</taxon>
        <taxon>Rhabditomorpha</taxon>
        <taxon>Strongyloidea</taxon>
        <taxon>Trichostrongylidae</taxon>
        <taxon>Trichostrongylus</taxon>
    </lineage>
</organism>
<evidence type="ECO:0000256" key="1">
    <source>
        <dbReference type="ARBA" id="ARBA00023157"/>
    </source>
</evidence>
<name>A0AAN8EMN9_TRICO</name>
<dbReference type="PANTHER" id="PTHR10127:SF880">
    <property type="entry name" value="ZINC METALLOPROTEINASE NAS-5"/>
    <property type="match status" value="1"/>
</dbReference>
<dbReference type="SMART" id="SM00235">
    <property type="entry name" value="ZnMc"/>
    <property type="match status" value="1"/>
</dbReference>
<evidence type="ECO:0000259" key="4">
    <source>
        <dbReference type="PROSITE" id="PS51864"/>
    </source>
</evidence>
<accession>A0AAN8EMN9</accession>
<evidence type="ECO:0000313" key="5">
    <source>
        <dbReference type="EMBL" id="KAK5964586.1"/>
    </source>
</evidence>
<dbReference type="GO" id="GO:0006508">
    <property type="term" value="P:proteolysis"/>
    <property type="evidence" value="ECO:0007669"/>
    <property type="project" value="UniProtKB-KW"/>
</dbReference>
<keyword evidence="2 3" id="KW-0645">Protease</keyword>
<protein>
    <recommendedName>
        <fullName evidence="3">Metalloendopeptidase</fullName>
        <ecNumber evidence="3">3.4.24.-</ecNumber>
    </recommendedName>
</protein>
<proteinExistence type="predicted"/>
<keyword evidence="3" id="KW-0732">Signal</keyword>
<evidence type="ECO:0000256" key="3">
    <source>
        <dbReference type="RuleBase" id="RU361183"/>
    </source>
</evidence>
<feature type="binding site" evidence="2">
    <location>
        <position position="159"/>
    </location>
    <ligand>
        <name>Zn(2+)</name>
        <dbReference type="ChEBI" id="CHEBI:29105"/>
        <note>catalytic</note>
    </ligand>
</feature>
<dbReference type="InterPro" id="IPR006026">
    <property type="entry name" value="Peptidase_Metallo"/>
</dbReference>
<evidence type="ECO:0000256" key="2">
    <source>
        <dbReference type="PROSITE-ProRule" id="PRU01211"/>
    </source>
</evidence>
<dbReference type="PRINTS" id="PR00480">
    <property type="entry name" value="ASTACIN"/>
</dbReference>